<evidence type="ECO:0000313" key="1">
    <source>
        <dbReference type="EMBL" id="MBF4162389.1"/>
    </source>
</evidence>
<dbReference type="RefSeq" id="WP_194503650.1">
    <property type="nucleotide sequence ID" value="NZ_JADIVZ010000005.1"/>
</dbReference>
<dbReference type="EMBL" id="JADIVZ010000005">
    <property type="protein sequence ID" value="MBF4162389.1"/>
    <property type="molecule type" value="Genomic_DNA"/>
</dbReference>
<accession>A0A930V1M7</accession>
<dbReference type="AlphaFoldDB" id="A0A930V1M7"/>
<sequence>MTTVTAPAPALARTLAYDAQDPHPLVARVARELGYADRVGTVVGLSSAREVLLTAGTAHDVDGLVRVGDVHQPRRRLLRALMDAPSALSVVAAVTVPWPWVWCTPEGFDAGPVRVRKTAYGDLAGYFTAEGIDCELVSDYLTATEMLAGLGERSVVLDADEVPAGLTRTRGVGDQAHPLSYGLISRLPAAEPDYCWLGLQPDADRPGSLNASLARLAAREVDLDFLFSDSVADRAHRFFLGFRADADTAAAVVADLRAEGSEVRVLGSFTLPDDEPV</sequence>
<name>A0A930V1M7_9ACTN</name>
<reference evidence="1" key="1">
    <citation type="submission" date="2020-11" db="EMBL/GenBank/DDBJ databases">
        <title>Nocardioides sp. CBS4Y-1, whole genome shotgun sequence.</title>
        <authorList>
            <person name="Tuo L."/>
        </authorList>
    </citation>
    <scope>NUCLEOTIDE SEQUENCE</scope>
    <source>
        <strain evidence="1">CBS4Y-1</strain>
    </source>
</reference>
<dbReference type="Proteomes" id="UP000656804">
    <property type="component" value="Unassembled WGS sequence"/>
</dbReference>
<keyword evidence="2" id="KW-1185">Reference proteome</keyword>
<evidence type="ECO:0000313" key="2">
    <source>
        <dbReference type="Proteomes" id="UP000656804"/>
    </source>
</evidence>
<proteinExistence type="predicted"/>
<comment type="caution">
    <text evidence="1">The sequence shown here is derived from an EMBL/GenBank/DDBJ whole genome shotgun (WGS) entry which is preliminary data.</text>
</comment>
<protein>
    <submittedName>
        <fullName evidence="1">Uncharacterized protein</fullName>
    </submittedName>
</protein>
<organism evidence="1 2">
    <name type="scientific">Nocardioides acrostichi</name>
    <dbReference type="NCBI Taxonomy" id="2784339"/>
    <lineage>
        <taxon>Bacteria</taxon>
        <taxon>Bacillati</taxon>
        <taxon>Actinomycetota</taxon>
        <taxon>Actinomycetes</taxon>
        <taxon>Propionibacteriales</taxon>
        <taxon>Nocardioidaceae</taxon>
        <taxon>Nocardioides</taxon>
    </lineage>
</organism>
<gene>
    <name evidence="1" type="ORF">ISG29_11870</name>
</gene>